<feature type="binding site" evidence="11">
    <location>
        <position position="79"/>
    </location>
    <ligand>
        <name>Na(+)</name>
        <dbReference type="ChEBI" id="CHEBI:29101"/>
        <note>structural</note>
    </ligand>
</feature>
<evidence type="ECO:0000256" key="3">
    <source>
        <dbReference type="ARBA" id="ARBA00022519"/>
    </source>
</evidence>
<protein>
    <recommendedName>
        <fullName evidence="11">Fluoride-specific ion channel FluC</fullName>
    </recommendedName>
</protein>
<proteinExistence type="inferred from homology"/>
<dbReference type="EMBL" id="VLKM01000001">
    <property type="protein sequence ID" value="TWH98303.1"/>
    <property type="molecule type" value="Genomic_DNA"/>
</dbReference>
<keyword evidence="11" id="KW-0915">Sodium</keyword>
<evidence type="ECO:0000313" key="13">
    <source>
        <dbReference type="Proteomes" id="UP000315312"/>
    </source>
</evidence>
<dbReference type="PANTHER" id="PTHR28259">
    <property type="entry name" value="FLUORIDE EXPORT PROTEIN 1-RELATED"/>
    <property type="match status" value="1"/>
</dbReference>
<dbReference type="Pfam" id="PF02537">
    <property type="entry name" value="CRCB"/>
    <property type="match status" value="1"/>
</dbReference>
<dbReference type="NCBIfam" id="TIGR00494">
    <property type="entry name" value="crcB"/>
    <property type="match status" value="1"/>
</dbReference>
<keyword evidence="11" id="KW-0813">Transport</keyword>
<feature type="transmembrane region" description="Helical" evidence="11">
    <location>
        <begin position="35"/>
        <end position="56"/>
    </location>
</feature>
<comment type="caution">
    <text evidence="12">The sequence shown here is derived from an EMBL/GenBank/DDBJ whole genome shotgun (WGS) entry which is preliminary data.</text>
</comment>
<dbReference type="Proteomes" id="UP000315312">
    <property type="component" value="Unassembled WGS sequence"/>
</dbReference>
<evidence type="ECO:0000313" key="12">
    <source>
        <dbReference type="EMBL" id="TWH98303.1"/>
    </source>
</evidence>
<feature type="transmembrane region" description="Helical" evidence="11">
    <location>
        <begin position="98"/>
        <end position="121"/>
    </location>
</feature>
<evidence type="ECO:0000256" key="6">
    <source>
        <dbReference type="ARBA" id="ARBA00023065"/>
    </source>
</evidence>
<evidence type="ECO:0000256" key="8">
    <source>
        <dbReference type="ARBA" id="ARBA00023303"/>
    </source>
</evidence>
<sequence length="125" mass="13821">MLKTILLVGIGGAIGSIFRYVTHWATTKYFQGSFPLSTFLVNILGSLLIGLFIGYLGKYFPENHPLKFLLIVGFCGGFTTFSSFALENYNLLQNNHQITAYIYMASSIILTITAVGLGSYLSKYL</sequence>
<evidence type="ECO:0000256" key="5">
    <source>
        <dbReference type="ARBA" id="ARBA00022989"/>
    </source>
</evidence>
<keyword evidence="7 11" id="KW-0472">Membrane</keyword>
<comment type="subcellular location">
    <subcellularLocation>
        <location evidence="1 11">Cell membrane</location>
        <topology evidence="1 11">Multi-pass membrane protein</topology>
    </subcellularLocation>
</comment>
<keyword evidence="5 11" id="KW-1133">Transmembrane helix</keyword>
<evidence type="ECO:0000256" key="9">
    <source>
        <dbReference type="ARBA" id="ARBA00035120"/>
    </source>
</evidence>
<reference evidence="12 13" key="1">
    <citation type="journal article" date="2015" name="Stand. Genomic Sci.">
        <title>Genomic Encyclopedia of Bacterial and Archaeal Type Strains, Phase III: the genomes of soil and plant-associated and newly described type strains.</title>
        <authorList>
            <person name="Whitman W.B."/>
            <person name="Woyke T."/>
            <person name="Klenk H.P."/>
            <person name="Zhou Y."/>
            <person name="Lilburn T.G."/>
            <person name="Beck B.J."/>
            <person name="De Vos P."/>
            <person name="Vandamme P."/>
            <person name="Eisen J.A."/>
            <person name="Garrity G."/>
            <person name="Hugenholtz P."/>
            <person name="Kyrpides N.C."/>
        </authorList>
    </citation>
    <scope>NUCLEOTIDE SEQUENCE [LARGE SCALE GENOMIC DNA]</scope>
    <source>
        <strain evidence="12 13">CGMCC 1.6844</strain>
    </source>
</reference>
<keyword evidence="13" id="KW-1185">Reference proteome</keyword>
<keyword evidence="11" id="KW-0479">Metal-binding</keyword>
<comment type="catalytic activity">
    <reaction evidence="10">
        <text>fluoride(in) = fluoride(out)</text>
        <dbReference type="Rhea" id="RHEA:76159"/>
        <dbReference type="ChEBI" id="CHEBI:17051"/>
    </reaction>
    <physiologicalReaction direction="left-to-right" evidence="10">
        <dbReference type="Rhea" id="RHEA:76160"/>
    </physiologicalReaction>
</comment>
<evidence type="ECO:0000256" key="1">
    <source>
        <dbReference type="ARBA" id="ARBA00004651"/>
    </source>
</evidence>
<dbReference type="RefSeq" id="WP_133606611.1">
    <property type="nucleotide sequence ID" value="NZ_SNZC01000001.1"/>
</dbReference>
<dbReference type="GO" id="GO:0062054">
    <property type="term" value="F:fluoride channel activity"/>
    <property type="evidence" value="ECO:0007669"/>
    <property type="project" value="UniProtKB-UniRule"/>
</dbReference>
<evidence type="ECO:0000256" key="4">
    <source>
        <dbReference type="ARBA" id="ARBA00022692"/>
    </source>
</evidence>
<evidence type="ECO:0000256" key="7">
    <source>
        <dbReference type="ARBA" id="ARBA00023136"/>
    </source>
</evidence>
<feature type="transmembrane region" description="Helical" evidence="11">
    <location>
        <begin position="68"/>
        <end position="86"/>
    </location>
</feature>
<evidence type="ECO:0000256" key="10">
    <source>
        <dbReference type="ARBA" id="ARBA00035585"/>
    </source>
</evidence>
<comment type="similarity">
    <text evidence="9 11">Belongs to the fluoride channel Fluc/FEX (TC 1.A.43) family.</text>
</comment>
<keyword evidence="2 11" id="KW-1003">Cell membrane</keyword>
<feature type="binding site" evidence="11">
    <location>
        <position position="76"/>
    </location>
    <ligand>
        <name>Na(+)</name>
        <dbReference type="ChEBI" id="CHEBI:29101"/>
        <note>structural</note>
    </ligand>
</feature>
<dbReference type="GO" id="GO:0140114">
    <property type="term" value="P:cellular detoxification of fluoride"/>
    <property type="evidence" value="ECO:0007669"/>
    <property type="project" value="UniProtKB-UniRule"/>
</dbReference>
<evidence type="ECO:0000256" key="11">
    <source>
        <dbReference type="HAMAP-Rule" id="MF_00454"/>
    </source>
</evidence>
<keyword evidence="3" id="KW-0997">Cell inner membrane</keyword>
<dbReference type="PANTHER" id="PTHR28259:SF1">
    <property type="entry name" value="FLUORIDE EXPORT PROTEIN 1-RELATED"/>
    <property type="match status" value="1"/>
</dbReference>
<dbReference type="GO" id="GO:0046872">
    <property type="term" value="F:metal ion binding"/>
    <property type="evidence" value="ECO:0007669"/>
    <property type="project" value="UniProtKB-KW"/>
</dbReference>
<dbReference type="OrthoDB" id="9815830at2"/>
<keyword evidence="8 11" id="KW-0407">Ion channel</keyword>
<organism evidence="12 13">
    <name type="scientific">Flavobacterium cheniae</name>
    <dbReference type="NCBI Taxonomy" id="295428"/>
    <lineage>
        <taxon>Bacteria</taxon>
        <taxon>Pseudomonadati</taxon>
        <taxon>Bacteroidota</taxon>
        <taxon>Flavobacteriia</taxon>
        <taxon>Flavobacteriales</taxon>
        <taxon>Flavobacteriaceae</taxon>
        <taxon>Flavobacterium</taxon>
    </lineage>
</organism>
<keyword evidence="6 11" id="KW-0406">Ion transport</keyword>
<dbReference type="InterPro" id="IPR003691">
    <property type="entry name" value="FluC"/>
</dbReference>
<keyword evidence="4 11" id="KW-0812">Transmembrane</keyword>
<comment type="function">
    <text evidence="11">Fluoride-specific ion channel. Important for reducing fluoride concentration in the cell, thus reducing its toxicity.</text>
</comment>
<comment type="activity regulation">
    <text evidence="11">Na(+) is not transported, but it plays an essential structural role and its presence is essential for fluoride channel function.</text>
</comment>
<gene>
    <name evidence="11" type="primary">fluC</name>
    <name evidence="11" type="synonym">crcB</name>
    <name evidence="12" type="ORF">IP97_00252</name>
</gene>
<dbReference type="HAMAP" id="MF_00454">
    <property type="entry name" value="FluC"/>
    <property type="match status" value="1"/>
</dbReference>
<evidence type="ECO:0000256" key="2">
    <source>
        <dbReference type="ARBA" id="ARBA00022475"/>
    </source>
</evidence>
<name>A0A562KSX4_9FLAO</name>
<dbReference type="AlphaFoldDB" id="A0A562KSX4"/>
<dbReference type="GO" id="GO:0005886">
    <property type="term" value="C:plasma membrane"/>
    <property type="evidence" value="ECO:0007669"/>
    <property type="project" value="UniProtKB-SubCell"/>
</dbReference>
<accession>A0A562KSX4</accession>